<comment type="caution">
    <text evidence="1">The sequence shown here is derived from an EMBL/GenBank/DDBJ whole genome shotgun (WGS) entry which is preliminary data.</text>
</comment>
<evidence type="ECO:0000313" key="2">
    <source>
        <dbReference type="Proteomes" id="UP001152766"/>
    </source>
</evidence>
<dbReference type="Proteomes" id="UP001152766">
    <property type="component" value="Unassembled WGS sequence"/>
</dbReference>
<dbReference type="EMBL" id="SGUG01000019">
    <property type="protein sequence ID" value="MDG0863603.1"/>
    <property type="molecule type" value="Genomic_DNA"/>
</dbReference>
<reference evidence="1" key="1">
    <citation type="submission" date="2019-02" db="EMBL/GenBank/DDBJ databases">
        <title>Draft genome of the type strain Pelomonas aquatica CCUG 52575T.</title>
        <authorList>
            <person name="Gomila M."/>
            <person name="Lalucat J."/>
        </authorList>
    </citation>
    <scope>NUCLEOTIDE SEQUENCE</scope>
    <source>
        <strain evidence="1">CCUG 52575</strain>
    </source>
</reference>
<organism evidence="1 2">
    <name type="scientific">Pelomonas aquatica</name>
    <dbReference type="NCBI Taxonomy" id="431058"/>
    <lineage>
        <taxon>Bacteria</taxon>
        <taxon>Pseudomonadati</taxon>
        <taxon>Pseudomonadota</taxon>
        <taxon>Betaproteobacteria</taxon>
        <taxon>Burkholderiales</taxon>
        <taxon>Sphaerotilaceae</taxon>
        <taxon>Roseateles</taxon>
    </lineage>
</organism>
<gene>
    <name evidence="1" type="ORF">EXJ73_14130</name>
</gene>
<dbReference type="AlphaFoldDB" id="A0A9X4LNP4"/>
<keyword evidence="2" id="KW-1185">Reference proteome</keyword>
<proteinExistence type="predicted"/>
<dbReference type="RefSeq" id="WP_268150795.1">
    <property type="nucleotide sequence ID" value="NZ_JAPPUW010000010.1"/>
</dbReference>
<name>A0A9X4LNP4_9BURK</name>
<evidence type="ECO:0000313" key="1">
    <source>
        <dbReference type="EMBL" id="MDG0863603.1"/>
    </source>
</evidence>
<accession>A0A9X4LNP4</accession>
<protein>
    <submittedName>
        <fullName evidence="1">Uncharacterized protein</fullName>
    </submittedName>
</protein>
<sequence length="95" mass="10274">MKFIALSDEQKTALMGEYASPQVSIRVNVDDQGRLIAQLASQPIFELKASAPRHAHVPQANVQLNFGSDGELVTSVTLIQSSGTIMLRRVPSPSL</sequence>